<dbReference type="GeneID" id="61136409"/>
<dbReference type="HOGENOM" id="CLU_1538504_0_0_11"/>
<dbReference type="OrthoDB" id="4576419at2"/>
<keyword evidence="2" id="KW-1003">Cell membrane</keyword>
<accession>Q5YM69</accession>
<evidence type="ECO:0000313" key="7">
    <source>
        <dbReference type="EMBL" id="BAD60722.1"/>
    </source>
</evidence>
<geneLocation type="plasmid" evidence="7 8">
    <name>pNF2</name>
</geneLocation>
<dbReference type="Proteomes" id="UP000006820">
    <property type="component" value="Plasmid pNF2"/>
</dbReference>
<comment type="subcellular location">
    <subcellularLocation>
        <location evidence="1">Cell membrane</location>
        <topology evidence="1">Multi-pass membrane protein</topology>
    </subcellularLocation>
</comment>
<dbReference type="PANTHER" id="PTHR37937:SF1">
    <property type="entry name" value="CONJUGATIVE TRANSFER: DNA TRANSPORT"/>
    <property type="match status" value="1"/>
</dbReference>
<evidence type="ECO:0000256" key="1">
    <source>
        <dbReference type="ARBA" id="ARBA00004651"/>
    </source>
</evidence>
<dbReference type="RefSeq" id="WP_011212404.1">
    <property type="nucleotide sequence ID" value="NC_006363.1"/>
</dbReference>
<protein>
    <recommendedName>
        <fullName evidence="6">TraD/TraG TraM recognition site domain-containing protein</fullName>
    </recommendedName>
</protein>
<organism evidence="7 8">
    <name type="scientific">Nocardia farcinica (strain IFM 10152)</name>
    <dbReference type="NCBI Taxonomy" id="247156"/>
    <lineage>
        <taxon>Bacteria</taxon>
        <taxon>Bacillati</taxon>
        <taxon>Actinomycetota</taxon>
        <taxon>Actinomycetes</taxon>
        <taxon>Mycobacteriales</taxon>
        <taxon>Nocardiaceae</taxon>
        <taxon>Nocardia</taxon>
    </lineage>
</organism>
<dbReference type="InterPro" id="IPR032689">
    <property type="entry name" value="TraG-D_C"/>
</dbReference>
<reference evidence="7 8" key="1">
    <citation type="journal article" date="2004" name="Proc. Natl. Acad. Sci. U.S.A.">
        <title>The complete genomic sequence of Nocardia farcinica IFM 10152.</title>
        <authorList>
            <person name="Ishikawa J."/>
            <person name="Yamashita A."/>
            <person name="Mikami Y."/>
            <person name="Hoshino Y."/>
            <person name="Kurita H."/>
            <person name="Hotta K."/>
            <person name="Shiba T."/>
            <person name="Hattori M."/>
        </authorList>
    </citation>
    <scope>NUCLEOTIDE SEQUENCE [LARGE SCALE GENOMIC DNA]</scope>
    <source>
        <strain evidence="7 8">IFM 10152</strain>
        <plasmid evidence="8">Plasmid pNF2</plasmid>
    </source>
</reference>
<dbReference type="KEGG" id="nfa:PNF2_370"/>
<dbReference type="SUPFAM" id="SSF52540">
    <property type="entry name" value="P-loop containing nucleoside triphosphate hydrolases"/>
    <property type="match status" value="1"/>
</dbReference>
<dbReference type="PANTHER" id="PTHR37937">
    <property type="entry name" value="CONJUGATIVE TRANSFER: DNA TRANSPORT"/>
    <property type="match status" value="1"/>
</dbReference>
<evidence type="ECO:0000256" key="2">
    <source>
        <dbReference type="ARBA" id="ARBA00022475"/>
    </source>
</evidence>
<dbReference type="Pfam" id="PF12696">
    <property type="entry name" value="TraG-D_C"/>
    <property type="match status" value="1"/>
</dbReference>
<dbReference type="InterPro" id="IPR027417">
    <property type="entry name" value="P-loop_NTPase"/>
</dbReference>
<dbReference type="GO" id="GO:0005886">
    <property type="term" value="C:plasma membrane"/>
    <property type="evidence" value="ECO:0007669"/>
    <property type="project" value="UniProtKB-SubCell"/>
</dbReference>
<keyword evidence="5" id="KW-0472">Membrane</keyword>
<feature type="domain" description="TraD/TraG TraM recognition site" evidence="6">
    <location>
        <begin position="36"/>
        <end position="113"/>
    </location>
</feature>
<keyword evidence="3" id="KW-0812">Transmembrane</keyword>
<dbReference type="InterPro" id="IPR051539">
    <property type="entry name" value="T4SS-coupling_protein"/>
</dbReference>
<keyword evidence="7" id="KW-0614">Plasmid</keyword>
<evidence type="ECO:0000256" key="4">
    <source>
        <dbReference type="ARBA" id="ARBA00022989"/>
    </source>
</evidence>
<name>Q5YM69_NOCFA</name>
<keyword evidence="8" id="KW-1185">Reference proteome</keyword>
<evidence type="ECO:0000256" key="3">
    <source>
        <dbReference type="ARBA" id="ARBA00022692"/>
    </source>
</evidence>
<keyword evidence="4" id="KW-1133">Transmembrane helix</keyword>
<gene>
    <name evidence="7" type="ordered locus">PNF2_370</name>
</gene>
<sequence length="174" mass="19006">MARQTIVSTQQAERIIDQTQRHIRPIFGKCYGYPGVRCWGEDGMKALWSAANVKVIGGGLDDEAFLRARSELIGPHYEQSVSVSKAQGGHRSHSVSRTTEITLHPSDLAAMPRGRCVVFTSGNRATLAQTVPWMDRPYAAQIAAALDELANATEPVRPRLQVVPPLSDQKGKTA</sequence>
<proteinExistence type="predicted"/>
<dbReference type="EMBL" id="AP006620">
    <property type="protein sequence ID" value="BAD60722.1"/>
    <property type="molecule type" value="Genomic_DNA"/>
</dbReference>
<dbReference type="Gene3D" id="3.40.50.300">
    <property type="entry name" value="P-loop containing nucleotide triphosphate hydrolases"/>
    <property type="match status" value="1"/>
</dbReference>
<evidence type="ECO:0000256" key="5">
    <source>
        <dbReference type="ARBA" id="ARBA00023136"/>
    </source>
</evidence>
<evidence type="ECO:0000259" key="6">
    <source>
        <dbReference type="Pfam" id="PF12696"/>
    </source>
</evidence>
<evidence type="ECO:0000313" key="8">
    <source>
        <dbReference type="Proteomes" id="UP000006820"/>
    </source>
</evidence>
<dbReference type="AlphaFoldDB" id="Q5YM69"/>